<dbReference type="PANTHER" id="PTHR23150:SF36">
    <property type="entry name" value="HERCYNINE OXYGENASE"/>
    <property type="match status" value="1"/>
</dbReference>
<comment type="caution">
    <text evidence="2">The sequence shown here is derived from an EMBL/GenBank/DDBJ whole genome shotgun (WGS) entry which is preliminary data.</text>
</comment>
<dbReference type="InterPro" id="IPR016187">
    <property type="entry name" value="CTDL_fold"/>
</dbReference>
<dbReference type="Gene3D" id="3.90.1580.10">
    <property type="entry name" value="paralog of FGE (formylglycine-generating enzyme)"/>
    <property type="match status" value="1"/>
</dbReference>
<evidence type="ECO:0000313" key="2">
    <source>
        <dbReference type="EMBL" id="RFU16575.1"/>
    </source>
</evidence>
<keyword evidence="3" id="KW-1185">Reference proteome</keyword>
<feature type="domain" description="Sulfatase-modifying factor enzyme-like" evidence="1">
    <location>
        <begin position="178"/>
        <end position="435"/>
    </location>
</feature>
<dbReference type="Proteomes" id="UP000264702">
    <property type="component" value="Unassembled WGS sequence"/>
</dbReference>
<dbReference type="EMBL" id="QVQT01000004">
    <property type="protein sequence ID" value="RFU16575.1"/>
    <property type="molecule type" value="Genomic_DNA"/>
</dbReference>
<evidence type="ECO:0000313" key="3">
    <source>
        <dbReference type="Proteomes" id="UP000264702"/>
    </source>
</evidence>
<dbReference type="NCBIfam" id="TIGR03440">
    <property type="entry name" value="egtB_TIGR03440"/>
    <property type="match status" value="1"/>
</dbReference>
<dbReference type="InterPro" id="IPR005532">
    <property type="entry name" value="SUMF_dom"/>
</dbReference>
<dbReference type="PANTHER" id="PTHR23150">
    <property type="entry name" value="SULFATASE MODIFYING FACTOR 1, 2"/>
    <property type="match status" value="1"/>
</dbReference>
<gene>
    <name evidence="2" type="ORF">D0Y96_13885</name>
</gene>
<organism evidence="2 3">
    <name type="scientific">Paracidobacterium acidisoli</name>
    <dbReference type="NCBI Taxonomy" id="2303751"/>
    <lineage>
        <taxon>Bacteria</taxon>
        <taxon>Pseudomonadati</taxon>
        <taxon>Acidobacteriota</taxon>
        <taxon>Terriglobia</taxon>
        <taxon>Terriglobales</taxon>
        <taxon>Acidobacteriaceae</taxon>
        <taxon>Paracidobacterium</taxon>
    </lineage>
</organism>
<dbReference type="SUPFAM" id="SSF56436">
    <property type="entry name" value="C-type lectin-like"/>
    <property type="match status" value="1"/>
</dbReference>
<protein>
    <submittedName>
        <fullName evidence="2">Ergothioneine biosynthesis protein EgtB</fullName>
    </submittedName>
</protein>
<reference evidence="2 3" key="1">
    <citation type="submission" date="2018-08" db="EMBL/GenBank/DDBJ databases">
        <title>Acidipila sp. 4G-K13, an acidobacterium isolated from forest soil.</title>
        <authorList>
            <person name="Gao Z.-H."/>
            <person name="Qiu L.-H."/>
        </authorList>
    </citation>
    <scope>NUCLEOTIDE SEQUENCE [LARGE SCALE GENOMIC DNA]</scope>
    <source>
        <strain evidence="2 3">4G-K13</strain>
    </source>
</reference>
<dbReference type="InterPro" id="IPR017806">
    <property type="entry name" value="EgtB"/>
</dbReference>
<dbReference type="OrthoDB" id="9768004at2"/>
<dbReference type="InterPro" id="IPR042095">
    <property type="entry name" value="SUMF_sf"/>
</dbReference>
<dbReference type="GO" id="GO:0052699">
    <property type="term" value="P:ergothioneine biosynthetic process"/>
    <property type="evidence" value="ECO:0007669"/>
    <property type="project" value="InterPro"/>
</dbReference>
<evidence type="ECO:0000259" key="1">
    <source>
        <dbReference type="Pfam" id="PF03781"/>
    </source>
</evidence>
<name>A0A372INV5_9BACT</name>
<sequence length="437" mass="49452">MEDAAAGRKEYCRVRQQTEDLCSPLTPEDMMVQSCPEASPAKWHLAHTTWFFETFLLREFLPGYRSFHPDFHWLFNSYYNGVSDQPEKKLRASFSRPGLDAILEYRHSIDEAMEELSSLEIPEAQRRTTLGLHHEQQHQELLAMDIKHAFWSNPLRPAYQPEPLAVTNNAAGGLVWIDADGGQREIGCPETGEGSEPFCFDNERPRHRVWVDPFRLASRPATCAEYFAFMQDGGYSRPDLWLSEGWNTVQSERWRAPLYWQCDPGAGASVDDWTIFTLRGMIPLRHLLQTPVCHVSFFEADAFAHWAGMRLPTEAEWEVAAAGTLKENAPIAGNLLESGELHPLPVNGAGSAKHAQQSLDQLFGDVWEWTGSAYLGYPGFQPLSGALGEYNGKFMCNQMVLRGGSVVTPASHIRATYRNFFSPVTRWQFSGVRLAHR</sequence>
<dbReference type="InterPro" id="IPR051043">
    <property type="entry name" value="Sulfatase_Mod_Factor_Kinase"/>
</dbReference>
<dbReference type="Pfam" id="PF03781">
    <property type="entry name" value="FGE-sulfatase"/>
    <property type="match status" value="1"/>
</dbReference>
<accession>A0A372INV5</accession>
<proteinExistence type="predicted"/>
<dbReference type="AlphaFoldDB" id="A0A372INV5"/>